<keyword evidence="3" id="KW-0325">Glycoprotein</keyword>
<feature type="domain" description="Ricin B lectin" evidence="6">
    <location>
        <begin position="294"/>
        <end position="417"/>
    </location>
</feature>
<evidence type="ECO:0000313" key="8">
    <source>
        <dbReference type="Proteomes" id="UP000504603"/>
    </source>
</evidence>
<evidence type="ECO:0007829" key="10">
    <source>
        <dbReference type="PDB" id="4Z8S"/>
    </source>
</evidence>
<dbReference type="InterPro" id="IPR017989">
    <property type="entry name" value="Ribosome_inactivat_1/2"/>
</dbReference>
<reference evidence="9" key="3">
    <citation type="submission" date="2025-04" db="UniProtKB">
        <authorList>
            <consortium name="RefSeq"/>
        </authorList>
    </citation>
    <scope>IDENTIFICATION</scope>
    <source>
        <strain evidence="9">OHB3-1</strain>
    </source>
</reference>
<dbReference type="PDB" id="4ZFW">
    <property type="method" value="X-ray"/>
    <property type="resolution" value="2.54 A"/>
    <property type="chains" value="A=24-270, B=287-547"/>
</dbReference>
<sequence>MRMRVLAVYIVVALSLTINGIECNLSLSQSNFSADTYKSFIKNLRKQLTIGASYGSAGIPILKHSVPICERFLLVDLTNGDNETITLAINVEDAGFAAYRAADRSYFFQNAPPIASYVIFTDTNQNIMNFNNTFESIEIVGGTTRSETPLGIMHFEASIFHLFVHDENYVPTSFLVLIQMVLEAAKFKFIEQKVIHSIMDMEDFTPGLAMLSLEENWTQLSLQLQASESLNGVFGDSVSLYNSMDEPIGVDSMYYPILTANMAFQLYQCPYGVIRMMPTITMPNQNNEQCSPQQRTTRISGRDGLCVDVYGALTADGSRVILYPCGQQQNQQWTFYPDNTIRSLGKCLATSALSSGSNVVITNCDYLRYDDGWMVSSSGTMMNKSSHLVLTANAATSRTNLTGENNVFAAKQAWRIGNYVEPIVTTIIGLRHMCLEATDNDTNVWLESCVKNKTKQYWALYSDDTIRVNNNRNLCVSSSTDSSSKLIVIRRCDGSINQRWVFTPQGTISNPGYEAVMDVAQNDVYLKKIVLSSATDKGNGQQWTVFY</sequence>
<dbReference type="InterPro" id="IPR000772">
    <property type="entry name" value="Ricin_B_lectin"/>
</dbReference>
<dbReference type="PDB" id="4ZGR">
    <property type="method" value="X-ray"/>
    <property type="resolution" value="1.97 A"/>
    <property type="chains" value="A=24-270, B=287-547"/>
</dbReference>
<dbReference type="AlphaFoldDB" id="B7X8M2"/>
<evidence type="ECO:0000256" key="2">
    <source>
        <dbReference type="ARBA" id="ARBA00023157"/>
    </source>
</evidence>
<evidence type="ECO:0007829" key="13">
    <source>
        <dbReference type="PDB" id="4ZFU"/>
    </source>
</evidence>
<feature type="disulfide bond" evidence="10 11">
    <location>
        <begin position="434"/>
        <end position="449"/>
    </location>
</feature>
<evidence type="ECO:0000256" key="1">
    <source>
        <dbReference type="ARBA" id="ARBA00010414"/>
    </source>
</evidence>
<dbReference type="Gene3D" id="2.80.10.50">
    <property type="match status" value="2"/>
</dbReference>
<dbReference type="PDB" id="4ZFU">
    <property type="method" value="X-ray"/>
    <property type="resolution" value="2.53 A"/>
    <property type="chains" value="A=24-270, B=287-547"/>
</dbReference>
<dbReference type="SUPFAM" id="SSF50370">
    <property type="entry name" value="Ricin B-like lectins"/>
    <property type="match status" value="2"/>
</dbReference>
<evidence type="ECO:0007829" key="11">
    <source>
        <dbReference type="PDB" id="4Z9W"/>
    </source>
</evidence>
<dbReference type="PANTHER" id="PTHR33453:SF34">
    <property type="entry name" value="RIBOSOME-INACTIVATING PROTEIN"/>
    <property type="match status" value="1"/>
</dbReference>
<keyword evidence="4" id="KW-0611">Plant defense</keyword>
<feature type="binding site" evidence="12 14">
    <location>
        <position position="328"/>
    </location>
    <ligand>
        <name>beta-D-galactose</name>
        <dbReference type="ChEBI" id="CHEBI:27667"/>
    </ligand>
</feature>
<dbReference type="InterPro" id="IPR036041">
    <property type="entry name" value="Ribosome-inact_prot_sf"/>
</dbReference>
<dbReference type="OrthoDB" id="1642280at2759"/>
<reference evidence="10 11" key="2">
    <citation type="journal article" date="2015" name="J. Biosci.">
        <title>Structural studies on a non-toxic homologue of type II RIPs from bitter gourd: Molecular basis of non-toxicity, conformational selection and glycan structure.</title>
        <authorList>
            <person name="Chandran T."/>
            <person name="Sharma A."/>
            <person name="Vijayan M."/>
        </authorList>
    </citation>
    <scope>X-RAY CRYSTALLOGRAPHY (1.67 ANGSTROMS) OF 24-270 AND 288-547 IN COMPLEX WITH N-ACETYL-ALPHA-D-GALACTOSAMINE; ALPHA-D-GALACTOSE AND BETA-D-GALACTOSE</scope>
    <scope>GLYCOSYLATION AT ASN-131 AND ASN-383</scope>
    <scope>DISULFIDE BONDS</scope>
</reference>
<dbReference type="PDB" id="4ZFY">
    <property type="method" value="X-ray"/>
    <property type="resolution" value="2.42 A"/>
    <property type="chains" value="A=24-270, B=287-547"/>
</dbReference>
<dbReference type="CDD" id="cd23481">
    <property type="entry name" value="beta-trefoil_Ricin_BGSL_rpt1"/>
    <property type="match status" value="1"/>
</dbReference>
<keyword evidence="4" id="KW-0800">Toxin</keyword>
<feature type="binding site" evidence="14">
    <location>
        <position position="311"/>
    </location>
    <ligand>
        <name>alpha-D-galactose</name>
        <dbReference type="ChEBI" id="CHEBI:28061"/>
    </ligand>
</feature>
<dbReference type="PRINTS" id="PR00396">
    <property type="entry name" value="SHIGARICIN"/>
</dbReference>
<keyword evidence="2" id="KW-1015">Disulfide bond</keyword>
<feature type="binding site" evidence="14">
    <location>
        <position position="330"/>
    </location>
    <ligand>
        <name>alpha-D-galactose</name>
        <dbReference type="ChEBI" id="CHEBI:28061"/>
    </ligand>
</feature>
<dbReference type="GO" id="GO:0090729">
    <property type="term" value="F:toxin activity"/>
    <property type="evidence" value="ECO:0007669"/>
    <property type="project" value="UniProtKB-KW"/>
</dbReference>
<dbReference type="InterPro" id="IPR035992">
    <property type="entry name" value="Ricin_B-like_lectins"/>
</dbReference>
<dbReference type="PDBsum" id="4ZLB"/>
<dbReference type="PDBsum" id="4ZFY"/>
<dbReference type="PDB" id="4Z9W">
    <property type="method" value="X-ray"/>
    <property type="resolution" value="1.77 A"/>
    <property type="chains" value="A=24-270, B=287-547"/>
</dbReference>
<protein>
    <recommendedName>
        <fullName evidence="4">Ribosome-inactivating protein</fullName>
    </recommendedName>
    <component>
        <recommendedName>
            <fullName evidence="4">Ribosome-inactivating protein chain A</fullName>
        </recommendedName>
        <alternativeName>
            <fullName evidence="4">rRNA N-glycosidase</fullName>
            <ecNumber evidence="4">3.2.2.22</ecNumber>
        </alternativeName>
    </component>
    <component>
        <recommendedName>
            <fullName evidence="4">Ribosome-inactivating protein chain B</fullName>
        </recommendedName>
    </component>
</protein>
<dbReference type="SMART" id="SM00458">
    <property type="entry name" value="RICIN"/>
    <property type="match status" value="2"/>
</dbReference>
<feature type="binding site" evidence="13">
    <location>
        <position position="308"/>
    </location>
    <ligand>
        <name>N-acetyl-alpha-D-galactosamine</name>
        <dbReference type="ChEBI" id="CHEBI:40356"/>
    </ligand>
</feature>
<keyword evidence="8" id="KW-1185">Reference proteome</keyword>
<dbReference type="PDB" id="4ZBV">
    <property type="method" value="X-ray"/>
    <property type="resolution" value="2.00 A"/>
    <property type="chains" value="A=24-270, B=287-547"/>
</dbReference>
<feature type="disulfide bond" description="Interchain (with C-290)" evidence="10 11">
    <location>
        <position position="269"/>
    </location>
</feature>
<comment type="function">
    <text evidence="4">The A chain is responsible for inhibiting protein synthesis through the catalytic inactivation of 60S ribosomal subunits by removing adenine from position 4,324 of 28S rRNA. The B chain binds to cell receptors and probably facilitates the entry into the cell of the A chain; B chains are also responsible for cell agglutination (lectin activity).</text>
</comment>
<dbReference type="PANTHER" id="PTHR33453">
    <property type="match status" value="1"/>
</dbReference>
<feature type="binding site" evidence="12 14">
    <location>
        <position position="330"/>
    </location>
    <ligand>
        <name>beta-D-galactose</name>
        <dbReference type="ChEBI" id="CHEBI:27667"/>
    </ligand>
</feature>
<evidence type="ECO:0000256" key="3">
    <source>
        <dbReference type="ARBA" id="ARBA00023180"/>
    </source>
</evidence>
<organism evidence="7">
    <name type="scientific">Momordica charantia</name>
    <name type="common">Bitter gourd</name>
    <name type="synonym">Balsam pear</name>
    <dbReference type="NCBI Taxonomy" id="3673"/>
    <lineage>
        <taxon>Eukaryota</taxon>
        <taxon>Viridiplantae</taxon>
        <taxon>Streptophyta</taxon>
        <taxon>Embryophyta</taxon>
        <taxon>Tracheophyta</taxon>
        <taxon>Spermatophyta</taxon>
        <taxon>Magnoliopsida</taxon>
        <taxon>eudicotyledons</taxon>
        <taxon>Gunneridae</taxon>
        <taxon>Pentapetalae</taxon>
        <taxon>rosids</taxon>
        <taxon>fabids</taxon>
        <taxon>Cucurbitales</taxon>
        <taxon>Cucurbitaceae</taxon>
        <taxon>Momordiceae</taxon>
        <taxon>Momordica</taxon>
    </lineage>
</organism>
<feature type="signal peptide" evidence="5">
    <location>
        <begin position="1"/>
        <end position="23"/>
    </location>
</feature>
<feature type="binding site" evidence="14">
    <location>
        <position position="328"/>
    </location>
    <ligand>
        <name>alpha-D-galactose</name>
        <dbReference type="ChEBI" id="CHEBI:28061"/>
    </ligand>
</feature>
<evidence type="ECO:0000256" key="4">
    <source>
        <dbReference type="RuleBase" id="RU004915"/>
    </source>
</evidence>
<evidence type="ECO:0000313" key="9">
    <source>
        <dbReference type="RefSeq" id="XP_022156703.1"/>
    </source>
</evidence>
<feature type="disulfide bond" evidence="10 11">
    <location>
        <begin position="306"/>
        <end position="325"/>
    </location>
</feature>
<feature type="disulfide bond" description="Interchain (with C-269)" evidence="10 11">
    <location>
        <position position="290"/>
    </location>
</feature>
<dbReference type="KEGG" id="mcha:111023549"/>
<dbReference type="PDBsum" id="4Z9W"/>
<evidence type="ECO:0000256" key="5">
    <source>
        <dbReference type="SAM" id="SignalP"/>
    </source>
</evidence>
<feature type="binding site" evidence="13">
    <location>
        <position position="311"/>
    </location>
    <ligand>
        <name>N-acetyl-alpha-D-galactosamine</name>
        <dbReference type="ChEBI" id="CHEBI:40356"/>
    </ligand>
</feature>
<dbReference type="InterPro" id="IPR016139">
    <property type="entry name" value="Ribosome_inactivat_prot_sub2"/>
</dbReference>
<feature type="glycosylation site" description="N-linked (GlcNAc...) asparagine" evidence="10 11">
    <location>
        <position position="131"/>
    </location>
</feature>
<dbReference type="Pfam" id="PF00161">
    <property type="entry name" value="RIP"/>
    <property type="match status" value="1"/>
</dbReference>
<dbReference type="InterPro" id="IPR001574">
    <property type="entry name" value="Ribosome_inactivat_prot"/>
</dbReference>
<dbReference type="GO" id="GO:0006952">
    <property type="term" value="P:defense response"/>
    <property type="evidence" value="ECO:0007669"/>
    <property type="project" value="UniProtKB-KW"/>
</dbReference>
<reference evidence="7" key="1">
    <citation type="submission" date="2007-12" db="EMBL/GenBank/DDBJ databases">
        <title>Purification and properties of a galactose-binding type-2 ribosome-inactivating protein from Momordica charantia and characterization of the encoding gene.</title>
        <authorList>
            <person name="Tanaka H."/>
            <person name="Toyama J."/>
            <person name="Akashi R."/>
        </authorList>
    </citation>
    <scope>NUCLEOTIDE SEQUENCE</scope>
</reference>
<dbReference type="RefSeq" id="XP_022156703.1">
    <property type="nucleotide sequence ID" value="XM_022301011.1"/>
</dbReference>
<dbReference type="PDBsum" id="4ZGR"/>
<accession>B7X8M2</accession>
<dbReference type="PDBsum" id="4ZBV"/>
<dbReference type="PDBsum" id="4ZFU"/>
<dbReference type="InterPro" id="IPR016138">
    <property type="entry name" value="Ribosome_inactivat_prot_sub1"/>
</dbReference>
<keyword evidence="10 11" id="KW-0002">3D-structure</keyword>
<evidence type="ECO:0007829" key="12">
    <source>
        <dbReference type="PDB" id="4ZBV"/>
    </source>
</evidence>
<dbReference type="Gene3D" id="4.10.470.10">
    <property type="entry name" value="Ricin (A Subunit), domain 2"/>
    <property type="match status" value="1"/>
</dbReference>
<feature type="binding site" evidence="12 14">
    <location>
        <position position="311"/>
    </location>
    <ligand>
        <name>beta-D-galactose</name>
        <dbReference type="ChEBI" id="CHEBI:27667"/>
    </ligand>
</feature>
<feature type="disulfide bond" evidence="10 11">
    <location>
        <begin position="475"/>
        <end position="492"/>
    </location>
</feature>
<feature type="binding site" evidence="14">
    <location>
        <position position="308"/>
    </location>
    <ligand>
        <name>alpha-D-galactose</name>
        <dbReference type="ChEBI" id="CHEBI:28061"/>
    </ligand>
</feature>
<dbReference type="EMBL" id="AB373132">
    <property type="protein sequence ID" value="BAH05018.1"/>
    <property type="molecule type" value="mRNA"/>
</dbReference>
<dbReference type="PDBsum" id="4Z8S"/>
<dbReference type="PROSITE" id="PS50231">
    <property type="entry name" value="RICIN_B_LECTIN"/>
    <property type="match status" value="2"/>
</dbReference>
<dbReference type="PDB" id="4Z8S">
    <property type="method" value="X-ray"/>
    <property type="resolution" value="2.36 A"/>
    <property type="chains" value="A=24-270, B=287-547"/>
</dbReference>
<comment type="similarity">
    <text evidence="1">In the N-terminal section; belongs to the ribosome-inactivating protein family. Type 2 RIP subfamily.</text>
</comment>
<dbReference type="Gene3D" id="3.40.420.10">
    <property type="entry name" value="Ricin (A subunit), domain 1"/>
    <property type="match status" value="1"/>
</dbReference>
<comment type="catalytic activity">
    <reaction evidence="4">
        <text>Endohydrolysis of the N-glycosidic bond at one specific adenosine on the 28S rRNA.</text>
        <dbReference type="EC" id="3.2.2.22"/>
    </reaction>
</comment>
<proteinExistence type="evidence at protein level"/>
<dbReference type="EC" id="3.2.2.22" evidence="4"/>
<name>B7X8M2_MOMCH</name>
<feature type="disulfide bond" evidence="10 11">
    <location>
        <position position="69"/>
    </location>
</feature>
<keyword evidence="4" id="KW-0378">Hydrolase</keyword>
<dbReference type="Proteomes" id="UP000504603">
    <property type="component" value="Unplaced"/>
</dbReference>
<dbReference type="PDB" id="4ZA3">
    <property type="method" value="X-ray"/>
    <property type="resolution" value="1.67 A"/>
    <property type="chains" value="A=24-270, B=288-547"/>
</dbReference>
<comment type="similarity">
    <text evidence="4">Belongs to the ribosome-inactivating protein family.</text>
</comment>
<feature type="chain" id="PRO_5044728961" description="Ribosome-inactivating protein" evidence="5">
    <location>
        <begin position="24"/>
        <end position="547"/>
    </location>
</feature>
<feature type="binding site" evidence="13">
    <location>
        <position position="328"/>
    </location>
    <ligand>
        <name>N-acetyl-alpha-D-galactosamine</name>
        <dbReference type="ChEBI" id="CHEBI:40356"/>
    </ligand>
</feature>
<dbReference type="PDBsum" id="4ZA3"/>
<feature type="domain" description="Ricin B lectin" evidence="6">
    <location>
        <begin position="421"/>
        <end position="546"/>
    </location>
</feature>
<evidence type="ECO:0007829" key="14">
    <source>
        <dbReference type="PDB" id="4ZFW"/>
    </source>
</evidence>
<dbReference type="GO" id="GO:0017148">
    <property type="term" value="P:negative regulation of translation"/>
    <property type="evidence" value="ECO:0007669"/>
    <property type="project" value="UniProtKB-KW"/>
</dbReference>
<feature type="glycosylation site" description="N-linked (GlcNAc...) asparagine" evidence="11">
    <location>
        <position position="383"/>
    </location>
</feature>
<evidence type="ECO:0000313" key="7">
    <source>
        <dbReference type="EMBL" id="BAH05018.1"/>
    </source>
</evidence>
<dbReference type="Pfam" id="PF00652">
    <property type="entry name" value="Ricin_B_lectin"/>
    <property type="match status" value="2"/>
</dbReference>
<keyword evidence="4" id="KW-0652">Protein synthesis inhibitor</keyword>
<comment type="subunit">
    <text evidence="4">Might form dimers or tetramers of disulfide-linked A and B chains.</text>
</comment>
<dbReference type="PDB" id="4ZLB">
    <property type="method" value="X-ray"/>
    <property type="resolution" value="2.55 A"/>
    <property type="chains" value="A=24-270, B=287-547"/>
</dbReference>
<dbReference type="GO" id="GO:0030598">
    <property type="term" value="F:rRNA N-glycosylase activity"/>
    <property type="evidence" value="ECO:0007669"/>
    <property type="project" value="UniProtKB-EC"/>
</dbReference>
<dbReference type="CAZy" id="CBM13">
    <property type="family name" value="Carbohydrate-Binding Module Family 13"/>
</dbReference>
<dbReference type="PDBsum" id="4ZFW"/>
<dbReference type="SUPFAM" id="SSF56371">
    <property type="entry name" value="Ribosome inactivating proteins (RIP)"/>
    <property type="match status" value="1"/>
</dbReference>
<keyword evidence="5" id="KW-0732">Signal</keyword>
<evidence type="ECO:0000259" key="6">
    <source>
        <dbReference type="SMART" id="SM00458"/>
    </source>
</evidence>
<feature type="binding site" evidence="13">
    <location>
        <position position="330"/>
    </location>
    <ligand>
        <name>N-acetyl-alpha-D-galactosamine</name>
        <dbReference type="ChEBI" id="CHEBI:40356"/>
    </ligand>
</feature>
<gene>
    <name evidence="7" type="primary">MCL1</name>
    <name evidence="9" type="synonym">LOC111023549</name>
</gene>
<dbReference type="SMR" id="B7X8M2"/>
<feature type="binding site" evidence="12 14">
    <location>
        <position position="308"/>
    </location>
    <ligand>
        <name>beta-D-galactose</name>
        <dbReference type="ChEBI" id="CHEBI:27667"/>
    </ligand>
</feature>
<feature type="disulfide bond" evidence="10 11">
    <location>
        <begin position="347"/>
        <end position="364"/>
    </location>
</feature>
<dbReference type="CDD" id="cd23488">
    <property type="entry name" value="beta-trefoil_Ricin_BGSL_rpt2"/>
    <property type="match status" value="1"/>
</dbReference>